<name>A0A2S8NVD7_9MOLU</name>
<comment type="caution">
    <text evidence="2">The sequence shown here is derived from an EMBL/GenBank/DDBJ whole genome shotgun (WGS) entry which is preliminary data.</text>
</comment>
<dbReference type="AlphaFoldDB" id="A0A2S8NVD7"/>
<evidence type="ECO:0000313" key="2">
    <source>
        <dbReference type="EMBL" id="PQP79951.1"/>
    </source>
</evidence>
<reference evidence="2 3" key="1">
    <citation type="submission" date="2018-02" db="EMBL/GenBank/DDBJ databases">
        <title>Metagenomics reveals mixed infection of spiroplasma and phytoplasma in chicory.</title>
        <authorList>
            <person name="Polano C."/>
            <person name="Moruzzi S."/>
            <person name="Ermacora P."/>
            <person name="Ferrini F."/>
            <person name="Martini M."/>
            <person name="Firrao G."/>
        </authorList>
    </citation>
    <scope>NUCLEOTIDE SEQUENCE [LARGE SCALE GENOMIC DNA]</scope>
    <source>
        <strain evidence="2 3">ChiP</strain>
    </source>
</reference>
<feature type="transmembrane region" description="Helical" evidence="1">
    <location>
        <begin position="15"/>
        <end position="38"/>
    </location>
</feature>
<evidence type="ECO:0000256" key="1">
    <source>
        <dbReference type="SAM" id="Phobius"/>
    </source>
</evidence>
<accession>A0A2S8NVD7</accession>
<sequence>MWSTYLNFSRYATNFGIFFSGLFCGCFICVLIYIFCLLKNFNKKFYSLKIEKDDLKYSRLKELILKTQNQFTNDIQHKKDDFFKALFHNSQNLASQISVDFYPNSPFPYLELTIDESLVLIKYIHERIEKLFDQKIIFIFKKMTLRRILTLKQKLIDKKYIEKTKKTNKIVNICFNTINIFNPFHWTKKIFLNKVYKNIFNKIGHSIILIVGEELYKIYSKQLFKSDEDVEKDLNDFLNELKTEIKE</sequence>
<proteinExistence type="predicted"/>
<evidence type="ECO:0000313" key="3">
    <source>
        <dbReference type="Proteomes" id="UP000238672"/>
    </source>
</evidence>
<keyword evidence="3" id="KW-1185">Reference proteome</keyword>
<keyword evidence="1" id="KW-0812">Transmembrane</keyword>
<dbReference type="EMBL" id="PUUG01000003">
    <property type="protein sequence ID" value="PQP79951.1"/>
    <property type="molecule type" value="Genomic_DNA"/>
</dbReference>
<keyword evidence="1" id="KW-0472">Membrane</keyword>
<protein>
    <submittedName>
        <fullName evidence="2">Uncharacterized protein</fullName>
    </submittedName>
</protein>
<organism evidence="2 3">
    <name type="scientific">Candidatus Phytoplasma phoenicium</name>
    <dbReference type="NCBI Taxonomy" id="198422"/>
    <lineage>
        <taxon>Bacteria</taxon>
        <taxon>Bacillati</taxon>
        <taxon>Mycoplasmatota</taxon>
        <taxon>Mollicutes</taxon>
        <taxon>Acholeplasmatales</taxon>
        <taxon>Acholeplasmataceae</taxon>
        <taxon>Candidatus Phytoplasma</taxon>
        <taxon>16SrIX (Pigeon pea witches'-broom group)</taxon>
    </lineage>
</organism>
<dbReference type="Proteomes" id="UP000238672">
    <property type="component" value="Unassembled WGS sequence"/>
</dbReference>
<keyword evidence="1" id="KW-1133">Transmembrane helix</keyword>
<gene>
    <name evidence="2" type="ORF">C6B37_00305</name>
</gene>